<reference evidence="2" key="1">
    <citation type="submission" date="2022-06" db="EMBL/GenBank/DDBJ databases">
        <authorList>
            <consortium name="SYNGENTA / RWTH Aachen University"/>
        </authorList>
    </citation>
    <scope>NUCLEOTIDE SEQUENCE</scope>
</reference>
<evidence type="ECO:0000313" key="2">
    <source>
        <dbReference type="EMBL" id="CAH7667022.1"/>
    </source>
</evidence>
<proteinExistence type="predicted"/>
<evidence type="ECO:0000256" key="1">
    <source>
        <dbReference type="SAM" id="MobiDB-lite"/>
    </source>
</evidence>
<dbReference type="Proteomes" id="UP001153365">
    <property type="component" value="Unassembled WGS sequence"/>
</dbReference>
<evidence type="ECO:0000313" key="3">
    <source>
        <dbReference type="Proteomes" id="UP001153365"/>
    </source>
</evidence>
<feature type="compositionally biased region" description="Polar residues" evidence="1">
    <location>
        <begin position="33"/>
        <end position="48"/>
    </location>
</feature>
<comment type="caution">
    <text evidence="2">The sequence shown here is derived from an EMBL/GenBank/DDBJ whole genome shotgun (WGS) entry which is preliminary data.</text>
</comment>
<accession>A0AAV0AHL6</accession>
<dbReference type="EMBL" id="CALTRL010000194">
    <property type="protein sequence ID" value="CAH7667022.1"/>
    <property type="molecule type" value="Genomic_DNA"/>
</dbReference>
<protein>
    <submittedName>
        <fullName evidence="2">Uncharacterized protein</fullName>
    </submittedName>
</protein>
<keyword evidence="3" id="KW-1185">Reference proteome</keyword>
<organism evidence="2 3">
    <name type="scientific">Phakopsora pachyrhizi</name>
    <name type="common">Asian soybean rust disease fungus</name>
    <dbReference type="NCBI Taxonomy" id="170000"/>
    <lineage>
        <taxon>Eukaryota</taxon>
        <taxon>Fungi</taxon>
        <taxon>Dikarya</taxon>
        <taxon>Basidiomycota</taxon>
        <taxon>Pucciniomycotina</taxon>
        <taxon>Pucciniomycetes</taxon>
        <taxon>Pucciniales</taxon>
        <taxon>Phakopsoraceae</taxon>
        <taxon>Phakopsora</taxon>
    </lineage>
</organism>
<sequence length="101" mass="11871">MAKGKLERELRGQLTYDYQQEQRSRHEYVSGMESPTNLNRSKSTNSSLKPGLNVKQLLKFVDSSIWKDEYQEKTLFDKVKTDPTKTNAIFSGWWELLNLRN</sequence>
<gene>
    <name evidence="2" type="ORF">PPACK8108_LOCUS1395</name>
</gene>
<feature type="region of interest" description="Disordered" evidence="1">
    <location>
        <begin position="28"/>
        <end position="48"/>
    </location>
</feature>
<name>A0AAV0AHL6_PHAPC</name>
<dbReference type="AlphaFoldDB" id="A0AAV0AHL6"/>